<keyword evidence="2" id="KW-1185">Reference proteome</keyword>
<organism evidence="1 2">
    <name type="scientific">Cylicocyclus nassatus</name>
    <name type="common">Nematode worm</name>
    <dbReference type="NCBI Taxonomy" id="53992"/>
    <lineage>
        <taxon>Eukaryota</taxon>
        <taxon>Metazoa</taxon>
        <taxon>Ecdysozoa</taxon>
        <taxon>Nematoda</taxon>
        <taxon>Chromadorea</taxon>
        <taxon>Rhabditida</taxon>
        <taxon>Rhabditina</taxon>
        <taxon>Rhabditomorpha</taxon>
        <taxon>Strongyloidea</taxon>
        <taxon>Strongylidae</taxon>
        <taxon>Cylicocyclus</taxon>
    </lineage>
</organism>
<name>A0AA36GMF5_CYLNA</name>
<dbReference type="Proteomes" id="UP001176961">
    <property type="component" value="Unassembled WGS sequence"/>
</dbReference>
<evidence type="ECO:0000313" key="2">
    <source>
        <dbReference type="Proteomes" id="UP001176961"/>
    </source>
</evidence>
<proteinExistence type="predicted"/>
<gene>
    <name evidence="1" type="ORF">CYNAS_LOCUS6772</name>
</gene>
<comment type="caution">
    <text evidence="1">The sequence shown here is derived from an EMBL/GenBank/DDBJ whole genome shotgun (WGS) entry which is preliminary data.</text>
</comment>
<reference evidence="1" key="1">
    <citation type="submission" date="2023-07" db="EMBL/GenBank/DDBJ databases">
        <authorList>
            <consortium name="CYATHOMIX"/>
        </authorList>
    </citation>
    <scope>NUCLEOTIDE SEQUENCE</scope>
    <source>
        <strain evidence="1">N/A</strain>
    </source>
</reference>
<protein>
    <submittedName>
        <fullName evidence="1">Uncharacterized protein</fullName>
    </submittedName>
</protein>
<sequence length="85" mass="9883">MENFGSHFCTLYTVPYQGRTQSRNRLSKLDEQKITRNLLYGSTVVIMLENGLHFMWRCILLNNSKVHIRELSCSQRKTNTSTTTA</sequence>
<dbReference type="EMBL" id="CATQJL010000112">
    <property type="protein sequence ID" value="CAJ0594789.1"/>
    <property type="molecule type" value="Genomic_DNA"/>
</dbReference>
<dbReference type="AlphaFoldDB" id="A0AA36GMF5"/>
<evidence type="ECO:0000313" key="1">
    <source>
        <dbReference type="EMBL" id="CAJ0594789.1"/>
    </source>
</evidence>
<accession>A0AA36GMF5</accession>